<dbReference type="Proteomes" id="UP001465755">
    <property type="component" value="Unassembled WGS sequence"/>
</dbReference>
<evidence type="ECO:0000256" key="2">
    <source>
        <dbReference type="ARBA" id="ARBA00022912"/>
    </source>
</evidence>
<comment type="caution">
    <text evidence="4">The sequence shown here is derived from an EMBL/GenBank/DDBJ whole genome shotgun (WGS) entry which is preliminary data.</text>
</comment>
<keyword evidence="1" id="KW-0378">Hydrolase</keyword>
<dbReference type="SMART" id="SM00195">
    <property type="entry name" value="DSPc"/>
    <property type="match status" value="1"/>
</dbReference>
<dbReference type="Gene3D" id="3.90.190.10">
    <property type="entry name" value="Protein tyrosine phosphatase superfamily"/>
    <property type="match status" value="1"/>
</dbReference>
<dbReference type="PROSITE" id="PS00383">
    <property type="entry name" value="TYR_PHOSPHATASE_1"/>
    <property type="match status" value="1"/>
</dbReference>
<dbReference type="PANTHER" id="PTHR47216:SF4">
    <property type="entry name" value="OS01G0859400 PROTEIN"/>
    <property type="match status" value="1"/>
</dbReference>
<sequence length="179" mass="20287">MLGKRTDGTIALWAKVAFWPYHLGLRGKLWVQRRTTTEAHFNEIANGWYLGGWPSRAGLLPPGDLAILDCTCELPFKWDLPYMVLPIWDTKAPTVAQIEEGVQWAAQQRKAGRTLFVHCAHGHGRSPVLMCAAMIFEGLAKDPRHAEALVFERRPGIHINTQQMEALTSWFQMHEARTT</sequence>
<dbReference type="InterPro" id="IPR000340">
    <property type="entry name" value="Dual-sp_phosphatase_cat-dom"/>
</dbReference>
<dbReference type="PANTHER" id="PTHR47216">
    <property type="match status" value="1"/>
</dbReference>
<dbReference type="InterPro" id="IPR016130">
    <property type="entry name" value="Tyr_Pase_AS"/>
</dbReference>
<keyword evidence="5" id="KW-1185">Reference proteome</keyword>
<dbReference type="EMBL" id="JALJOQ010000040">
    <property type="protein sequence ID" value="KAK9805939.1"/>
    <property type="molecule type" value="Genomic_DNA"/>
</dbReference>
<reference evidence="4 5" key="1">
    <citation type="journal article" date="2024" name="Nat. Commun.">
        <title>Phylogenomics reveals the evolutionary origins of lichenization in chlorophyte algae.</title>
        <authorList>
            <person name="Puginier C."/>
            <person name="Libourel C."/>
            <person name="Otte J."/>
            <person name="Skaloud P."/>
            <person name="Haon M."/>
            <person name="Grisel S."/>
            <person name="Petersen M."/>
            <person name="Berrin J.G."/>
            <person name="Delaux P.M."/>
            <person name="Dal Grande F."/>
            <person name="Keller J."/>
        </authorList>
    </citation>
    <scope>NUCLEOTIDE SEQUENCE [LARGE SCALE GENOMIC DNA]</scope>
    <source>
        <strain evidence="4 5">SAG 2036</strain>
    </source>
</reference>
<dbReference type="InterPro" id="IPR029021">
    <property type="entry name" value="Prot-tyrosine_phosphatase-like"/>
</dbReference>
<gene>
    <name evidence="4" type="ORF">WJX73_006912</name>
</gene>
<evidence type="ECO:0000256" key="1">
    <source>
        <dbReference type="ARBA" id="ARBA00022801"/>
    </source>
</evidence>
<dbReference type="GO" id="GO:0004721">
    <property type="term" value="F:phosphoprotein phosphatase activity"/>
    <property type="evidence" value="ECO:0007669"/>
    <property type="project" value="UniProtKB-KW"/>
</dbReference>
<dbReference type="InterPro" id="IPR020422">
    <property type="entry name" value="TYR_PHOSPHATASE_DUAL_dom"/>
</dbReference>
<accession>A0AAW1PBX7</accession>
<evidence type="ECO:0000259" key="3">
    <source>
        <dbReference type="PROSITE" id="PS50056"/>
    </source>
</evidence>
<protein>
    <recommendedName>
        <fullName evidence="3">Tyrosine specific protein phosphatases domain-containing protein</fullName>
    </recommendedName>
</protein>
<dbReference type="CDD" id="cd14527">
    <property type="entry name" value="DSP_bac"/>
    <property type="match status" value="1"/>
</dbReference>
<dbReference type="Pfam" id="PF00782">
    <property type="entry name" value="DSPc"/>
    <property type="match status" value="1"/>
</dbReference>
<dbReference type="SUPFAM" id="SSF52799">
    <property type="entry name" value="(Phosphotyrosine protein) phosphatases II"/>
    <property type="match status" value="1"/>
</dbReference>
<name>A0AAW1PBX7_9CHLO</name>
<evidence type="ECO:0000313" key="4">
    <source>
        <dbReference type="EMBL" id="KAK9805939.1"/>
    </source>
</evidence>
<organism evidence="4 5">
    <name type="scientific">Symbiochloris irregularis</name>
    <dbReference type="NCBI Taxonomy" id="706552"/>
    <lineage>
        <taxon>Eukaryota</taxon>
        <taxon>Viridiplantae</taxon>
        <taxon>Chlorophyta</taxon>
        <taxon>core chlorophytes</taxon>
        <taxon>Trebouxiophyceae</taxon>
        <taxon>Trebouxiales</taxon>
        <taxon>Trebouxiaceae</taxon>
        <taxon>Symbiochloris</taxon>
    </lineage>
</organism>
<feature type="domain" description="Tyrosine specific protein phosphatases" evidence="3">
    <location>
        <begin position="96"/>
        <end position="165"/>
    </location>
</feature>
<keyword evidence="2" id="KW-0904">Protein phosphatase</keyword>
<evidence type="ECO:0000313" key="5">
    <source>
        <dbReference type="Proteomes" id="UP001465755"/>
    </source>
</evidence>
<dbReference type="PROSITE" id="PS50056">
    <property type="entry name" value="TYR_PHOSPHATASE_2"/>
    <property type="match status" value="1"/>
</dbReference>
<dbReference type="InterPro" id="IPR000387">
    <property type="entry name" value="Tyr_Pase_dom"/>
</dbReference>
<proteinExistence type="predicted"/>
<dbReference type="AlphaFoldDB" id="A0AAW1PBX7"/>